<name>A0A6B0S2Q3_9CETA</name>
<reference evidence="2" key="1">
    <citation type="submission" date="2019-10" db="EMBL/GenBank/DDBJ databases">
        <title>The sequence and de novo assembly of the wild yak genome.</title>
        <authorList>
            <person name="Liu Y."/>
        </authorList>
    </citation>
    <scope>NUCLEOTIDE SEQUENCE [LARGE SCALE GENOMIC DNA]</scope>
    <source>
        <strain evidence="2">WY2019</strain>
    </source>
</reference>
<organism evidence="2 3">
    <name type="scientific">Bos mutus</name>
    <name type="common">wild yak</name>
    <dbReference type="NCBI Taxonomy" id="72004"/>
    <lineage>
        <taxon>Eukaryota</taxon>
        <taxon>Metazoa</taxon>
        <taxon>Chordata</taxon>
        <taxon>Craniata</taxon>
        <taxon>Vertebrata</taxon>
        <taxon>Euteleostomi</taxon>
        <taxon>Mammalia</taxon>
        <taxon>Eutheria</taxon>
        <taxon>Laurasiatheria</taxon>
        <taxon>Artiodactyla</taxon>
        <taxon>Ruminantia</taxon>
        <taxon>Pecora</taxon>
        <taxon>Bovidae</taxon>
        <taxon>Bovinae</taxon>
        <taxon>Bos</taxon>
    </lineage>
</organism>
<gene>
    <name evidence="2" type="ORF">E5288_WYG007297</name>
</gene>
<evidence type="ECO:0000313" key="3">
    <source>
        <dbReference type="Proteomes" id="UP000322234"/>
    </source>
</evidence>
<feature type="compositionally biased region" description="Basic and acidic residues" evidence="1">
    <location>
        <begin position="24"/>
        <end position="37"/>
    </location>
</feature>
<keyword evidence="3" id="KW-1185">Reference proteome</keyword>
<feature type="region of interest" description="Disordered" evidence="1">
    <location>
        <begin position="24"/>
        <end position="70"/>
    </location>
</feature>
<dbReference type="AlphaFoldDB" id="A0A6B0S2Q3"/>
<sequence length="70" mass="7854">MERGHSPGNSGSQPNLQLCLDLEREAGRNERTEEERGVTSFSGKKKGTVMSQKVMEQGPTFIQPESYRKL</sequence>
<accession>A0A6B0S2Q3</accession>
<proteinExistence type="predicted"/>
<evidence type="ECO:0000256" key="1">
    <source>
        <dbReference type="SAM" id="MobiDB-lite"/>
    </source>
</evidence>
<protein>
    <submittedName>
        <fullName evidence="2">Uncharacterized protein</fullName>
    </submittedName>
</protein>
<comment type="caution">
    <text evidence="2">The sequence shown here is derived from an EMBL/GenBank/DDBJ whole genome shotgun (WGS) entry which is preliminary data.</text>
</comment>
<dbReference type="Proteomes" id="UP000322234">
    <property type="component" value="Unassembled WGS sequence"/>
</dbReference>
<dbReference type="EMBL" id="VBQZ03000108">
    <property type="protein sequence ID" value="MXQ94246.1"/>
    <property type="molecule type" value="Genomic_DNA"/>
</dbReference>
<evidence type="ECO:0000313" key="2">
    <source>
        <dbReference type="EMBL" id="MXQ94246.1"/>
    </source>
</evidence>